<dbReference type="Gene3D" id="3.90.70.130">
    <property type="match status" value="1"/>
</dbReference>
<reference evidence="3" key="1">
    <citation type="submission" date="2018-03" db="EMBL/GenBank/DDBJ databases">
        <authorList>
            <person name="Guldener U."/>
        </authorList>
    </citation>
    <scope>NUCLEOTIDE SEQUENCE</scope>
</reference>
<sequence length="267" mass="29818">MSDLGVFAYEKKMPSWLESLLRKHGEVSRSGVVVALARYLSQTAATEYAYLCDPCVQQIFKLRREGQFCGYRNTQMLLSYVVASGISTSRDLQNRIPSIFELQEYIEAAWRQGIRPEGLVETGGIKGTRKFIGTPEVEALLTSLEIPYKVHLVRGGDGKSAAEALIEAVEVYFKGGASDDVSLKVRGTLLPPLYFQTPRHSMTIVGLEKLRGGGANVLVFDPKYHDAERVSRAIEGDIQGGDGEDFTKLYRRDLSYLKKHSEFELLE</sequence>
<evidence type="ECO:0000313" key="3">
    <source>
        <dbReference type="EMBL" id="SPN98867.1"/>
    </source>
</evidence>
<dbReference type="GO" id="GO:0016787">
    <property type="term" value="F:hydrolase activity"/>
    <property type="evidence" value="ECO:0007669"/>
    <property type="project" value="UniProtKB-KW"/>
</dbReference>
<feature type="domain" description="UFSP1/2/DUB catalytic" evidence="2">
    <location>
        <begin position="47"/>
        <end position="266"/>
    </location>
</feature>
<gene>
    <name evidence="3" type="ORF">DNG_01907</name>
</gene>
<keyword evidence="1" id="KW-0378">Hydrolase</keyword>
<organism evidence="3 4">
    <name type="scientific">Cephalotrichum gorgonifer</name>
    <dbReference type="NCBI Taxonomy" id="2041049"/>
    <lineage>
        <taxon>Eukaryota</taxon>
        <taxon>Fungi</taxon>
        <taxon>Dikarya</taxon>
        <taxon>Ascomycota</taxon>
        <taxon>Pezizomycotina</taxon>
        <taxon>Sordariomycetes</taxon>
        <taxon>Hypocreomycetidae</taxon>
        <taxon>Microascales</taxon>
        <taxon>Microascaceae</taxon>
        <taxon>Cephalotrichum</taxon>
    </lineage>
</organism>
<dbReference type="EMBL" id="ONZQ02000002">
    <property type="protein sequence ID" value="SPN98867.1"/>
    <property type="molecule type" value="Genomic_DNA"/>
</dbReference>
<keyword evidence="4" id="KW-1185">Reference proteome</keyword>
<protein>
    <recommendedName>
        <fullName evidence="2">UFSP1/2/DUB catalytic domain-containing protein</fullName>
    </recommendedName>
</protein>
<evidence type="ECO:0000256" key="1">
    <source>
        <dbReference type="ARBA" id="ARBA00022801"/>
    </source>
</evidence>
<name>A0AAE8MRI2_9PEZI</name>
<evidence type="ECO:0000259" key="2">
    <source>
        <dbReference type="Pfam" id="PF07910"/>
    </source>
</evidence>
<dbReference type="Proteomes" id="UP001187682">
    <property type="component" value="Unassembled WGS sequence"/>
</dbReference>
<dbReference type="InterPro" id="IPR012462">
    <property type="entry name" value="UFSP1/2_DUB_cat"/>
</dbReference>
<dbReference type="Pfam" id="PF07910">
    <property type="entry name" value="Peptidase_C78"/>
    <property type="match status" value="1"/>
</dbReference>
<dbReference type="AlphaFoldDB" id="A0AAE8MRI2"/>
<accession>A0AAE8MRI2</accession>
<proteinExistence type="predicted"/>
<evidence type="ECO:0000313" key="4">
    <source>
        <dbReference type="Proteomes" id="UP001187682"/>
    </source>
</evidence>
<comment type="caution">
    <text evidence="3">The sequence shown here is derived from an EMBL/GenBank/DDBJ whole genome shotgun (WGS) entry which is preliminary data.</text>
</comment>